<evidence type="ECO:0000313" key="1">
    <source>
        <dbReference type="EMBL" id="MCQ1530213.1"/>
    </source>
</evidence>
<gene>
    <name evidence="1" type="ORF">LJD61_11720</name>
</gene>
<evidence type="ECO:0000313" key="2">
    <source>
        <dbReference type="Proteomes" id="UP001651880"/>
    </source>
</evidence>
<organism evidence="1 2">
    <name type="scientific">Lutispora saccharofermentans</name>
    <dbReference type="NCBI Taxonomy" id="3024236"/>
    <lineage>
        <taxon>Bacteria</taxon>
        <taxon>Bacillati</taxon>
        <taxon>Bacillota</taxon>
        <taxon>Clostridia</taxon>
        <taxon>Lutisporales</taxon>
        <taxon>Lutisporaceae</taxon>
        <taxon>Lutispora</taxon>
    </lineage>
</organism>
<dbReference type="RefSeq" id="WP_255227729.1">
    <property type="nucleotide sequence ID" value="NZ_JAJEKE010000009.1"/>
</dbReference>
<name>A0ABT1NG08_9FIRM</name>
<reference evidence="1 2" key="1">
    <citation type="submission" date="2021-10" db="EMBL/GenBank/DDBJ databases">
        <title>Lutispora strain m25 sp. nov., a thermophilic, non-spore-forming bacterium isolated from a lab-scale methanogenic bioreactor digesting anaerobic sludge.</title>
        <authorList>
            <person name="El Houari A."/>
            <person name="Mcdonald J."/>
        </authorList>
    </citation>
    <scope>NUCLEOTIDE SEQUENCE [LARGE SCALE GENOMIC DNA]</scope>
    <source>
        <strain evidence="2">m25</strain>
    </source>
</reference>
<feature type="non-terminal residue" evidence="1">
    <location>
        <position position="86"/>
    </location>
</feature>
<protein>
    <submittedName>
        <fullName evidence="1">Uncharacterized protein</fullName>
    </submittedName>
</protein>
<sequence>MKVDYSYIDTFLKVIDGTTDIKELANNVGFQTIISHAKVTGNDFDLKTIDEAVKGINNKAYGLTNVIKNVDAIKDVYRDLRFHEKE</sequence>
<dbReference type="EMBL" id="JAJEKE010000009">
    <property type="protein sequence ID" value="MCQ1530213.1"/>
    <property type="molecule type" value="Genomic_DNA"/>
</dbReference>
<proteinExistence type="predicted"/>
<keyword evidence="2" id="KW-1185">Reference proteome</keyword>
<dbReference type="Proteomes" id="UP001651880">
    <property type="component" value="Unassembled WGS sequence"/>
</dbReference>
<accession>A0ABT1NG08</accession>
<comment type="caution">
    <text evidence="1">The sequence shown here is derived from an EMBL/GenBank/DDBJ whole genome shotgun (WGS) entry which is preliminary data.</text>
</comment>